<proteinExistence type="predicted"/>
<gene>
    <name evidence="1" type="ORF">CDAR_420661</name>
</gene>
<evidence type="ECO:0000313" key="1">
    <source>
        <dbReference type="EMBL" id="GIY75871.1"/>
    </source>
</evidence>
<name>A0AAV4W1J7_9ARAC</name>
<organism evidence="1 2">
    <name type="scientific">Caerostris darwini</name>
    <dbReference type="NCBI Taxonomy" id="1538125"/>
    <lineage>
        <taxon>Eukaryota</taxon>
        <taxon>Metazoa</taxon>
        <taxon>Ecdysozoa</taxon>
        <taxon>Arthropoda</taxon>
        <taxon>Chelicerata</taxon>
        <taxon>Arachnida</taxon>
        <taxon>Araneae</taxon>
        <taxon>Araneomorphae</taxon>
        <taxon>Entelegynae</taxon>
        <taxon>Araneoidea</taxon>
        <taxon>Araneidae</taxon>
        <taxon>Caerostris</taxon>
    </lineage>
</organism>
<protein>
    <submittedName>
        <fullName evidence="1">Uncharacterized protein</fullName>
    </submittedName>
</protein>
<dbReference type="AlphaFoldDB" id="A0AAV4W1J7"/>
<sequence length="107" mass="11945">MISLRNQSYRKFDGISQQLCQRSVTSCRINVVPGGIRLSLARVYEYQGCQEAGRGKGGVEWGDVFIIQVVENDVRIFGCDLIQWQGGIHPQTLGRTPNLAESVLKSF</sequence>
<accession>A0AAV4W1J7</accession>
<reference evidence="1 2" key="1">
    <citation type="submission" date="2021-06" db="EMBL/GenBank/DDBJ databases">
        <title>Caerostris darwini draft genome.</title>
        <authorList>
            <person name="Kono N."/>
            <person name="Arakawa K."/>
        </authorList>
    </citation>
    <scope>NUCLEOTIDE SEQUENCE [LARGE SCALE GENOMIC DNA]</scope>
</reference>
<dbReference type="EMBL" id="BPLQ01013911">
    <property type="protein sequence ID" value="GIY75871.1"/>
    <property type="molecule type" value="Genomic_DNA"/>
</dbReference>
<evidence type="ECO:0000313" key="2">
    <source>
        <dbReference type="Proteomes" id="UP001054837"/>
    </source>
</evidence>
<dbReference type="Proteomes" id="UP001054837">
    <property type="component" value="Unassembled WGS sequence"/>
</dbReference>
<comment type="caution">
    <text evidence="1">The sequence shown here is derived from an EMBL/GenBank/DDBJ whole genome shotgun (WGS) entry which is preliminary data.</text>
</comment>
<keyword evidence="2" id="KW-1185">Reference proteome</keyword>